<keyword evidence="1" id="KW-0472">Membrane</keyword>
<reference evidence="2 3" key="1">
    <citation type="submission" date="2012-04" db="EMBL/GenBank/DDBJ databases">
        <title>The Genome Sequence of Bacillus cereus HuA2-1.</title>
        <authorList>
            <consortium name="The Broad Institute Genome Sequencing Platform"/>
            <consortium name="The Broad Institute Genome Sequencing Center for Infectious Disease"/>
            <person name="Feldgarden M."/>
            <person name="Van der Auwera G.A."/>
            <person name="Mahillon J."/>
            <person name="Duprez V."/>
            <person name="Timmery S."/>
            <person name="Mattelet C."/>
            <person name="Dierick K."/>
            <person name="Sun M."/>
            <person name="Yu Z."/>
            <person name="Zhu L."/>
            <person name="Hu X."/>
            <person name="Shank E.B."/>
            <person name="Swiecicka I."/>
            <person name="Hansen B.M."/>
            <person name="Andrup L."/>
            <person name="Young S.K."/>
            <person name="Zeng Q."/>
            <person name="Gargeya S."/>
            <person name="Fitzgerald M."/>
            <person name="Haas B."/>
            <person name="Abouelleil A."/>
            <person name="Alvarado L."/>
            <person name="Arachchi H.M."/>
            <person name="Berlin A."/>
            <person name="Chapman S.B."/>
            <person name="Goldberg J."/>
            <person name="Griggs A."/>
            <person name="Gujja S."/>
            <person name="Hansen M."/>
            <person name="Howarth C."/>
            <person name="Imamovic A."/>
            <person name="Larimer J."/>
            <person name="McCowen C."/>
            <person name="Montmayeur A."/>
            <person name="Murphy C."/>
            <person name="Neiman D."/>
            <person name="Pearson M."/>
            <person name="Priest M."/>
            <person name="Roberts A."/>
            <person name="Saif S."/>
            <person name="Shea T."/>
            <person name="Sisk P."/>
            <person name="Sykes S."/>
            <person name="Wortman J."/>
            <person name="Nusbaum C."/>
            <person name="Birren B."/>
        </authorList>
    </citation>
    <scope>NUCLEOTIDE SEQUENCE [LARGE SCALE GENOMIC DNA]</scope>
    <source>
        <strain evidence="2 3">HuA2-1</strain>
    </source>
</reference>
<organism evidence="2 3">
    <name type="scientific">Bacillus cereus HuA2-1</name>
    <dbReference type="NCBI Taxonomy" id="1053201"/>
    <lineage>
        <taxon>Bacteria</taxon>
        <taxon>Bacillati</taxon>
        <taxon>Bacillota</taxon>
        <taxon>Bacilli</taxon>
        <taxon>Bacillales</taxon>
        <taxon>Bacillaceae</taxon>
        <taxon>Bacillus</taxon>
        <taxon>Bacillus cereus group</taxon>
    </lineage>
</organism>
<keyword evidence="1" id="KW-0812">Transmembrane</keyword>
<dbReference type="RefSeq" id="WP_002139576.1">
    <property type="nucleotide sequence ID" value="NZ_JH804676.1"/>
</dbReference>
<proteinExistence type="predicted"/>
<name>J9B6Q2_BACCE</name>
<dbReference type="PATRIC" id="fig|1053201.3.peg.5894"/>
<keyword evidence="1" id="KW-1133">Transmembrane helix</keyword>
<accession>J9B6Q2</accession>
<gene>
    <name evidence="2" type="ORF">IG3_05739</name>
</gene>
<comment type="caution">
    <text evidence="2">The sequence shown here is derived from an EMBL/GenBank/DDBJ whole genome shotgun (WGS) entry which is preliminary data.</text>
</comment>
<sequence length="415" mass="48039">MKKKMLSILILLQTCLLFALISALYLSFYNIDTKTKSFYAQYEGKNIYKLSDELFDGKEIEFFSNPNELPKVKYFYHTLLNSKDFLYLNTTLQLIGVQNFKGNSIFLEGYEQGDPRPPYQKKEGLPYFNRVKSIQINYNVLSAFDVKVQKGRVFNTEEFLFKKGTKIPIILGAEYQSTYNIGDTIYFDYLNQELEGTIIGILQKNTIFPVNGKSEFYADRYIILPEFIMEEVPQNKDVLSFQQKHYLHAINGQIFTNKDMISVQKLVNAISQKASFDDYIIIGANTLGINLMFTMMKQNIELMFLFTAVIFIFCIISISLSLIMKWDTNIKKYAIHLISGATVPQILWYAFAEILCVIALSLTLIFSFMQFVGEMPISYYFILFGVSLIIIVLGMLPFFFKLNQSNIVKILKKKE</sequence>
<evidence type="ECO:0008006" key="4">
    <source>
        <dbReference type="Google" id="ProtNLM"/>
    </source>
</evidence>
<evidence type="ECO:0000313" key="2">
    <source>
        <dbReference type="EMBL" id="EJV74379.1"/>
    </source>
</evidence>
<dbReference type="EMBL" id="AHDV01000058">
    <property type="protein sequence ID" value="EJV74379.1"/>
    <property type="molecule type" value="Genomic_DNA"/>
</dbReference>
<feature type="transmembrane region" description="Helical" evidence="1">
    <location>
        <begin position="377"/>
        <end position="400"/>
    </location>
</feature>
<dbReference type="AlphaFoldDB" id="J9B6Q2"/>
<feature type="transmembrane region" description="Helical" evidence="1">
    <location>
        <begin position="346"/>
        <end position="371"/>
    </location>
</feature>
<evidence type="ECO:0000256" key="1">
    <source>
        <dbReference type="SAM" id="Phobius"/>
    </source>
</evidence>
<feature type="transmembrane region" description="Helical" evidence="1">
    <location>
        <begin position="302"/>
        <end position="326"/>
    </location>
</feature>
<dbReference type="Proteomes" id="UP000004136">
    <property type="component" value="Unassembled WGS sequence"/>
</dbReference>
<protein>
    <recommendedName>
        <fullName evidence="4">ABC3 transporter permease protein domain-containing protein</fullName>
    </recommendedName>
</protein>
<evidence type="ECO:0000313" key="3">
    <source>
        <dbReference type="Proteomes" id="UP000004136"/>
    </source>
</evidence>
<dbReference type="HOGENOM" id="CLU_051663_0_0_9"/>